<keyword evidence="4" id="KW-0600">Photoreceptor protein</keyword>
<evidence type="ECO:0000259" key="17">
    <source>
        <dbReference type="PROSITE" id="PS50112"/>
    </source>
</evidence>
<dbReference type="Gene3D" id="3.30.565.10">
    <property type="entry name" value="Histidine kinase-like ATPase, C-terminal domain"/>
    <property type="match status" value="1"/>
</dbReference>
<feature type="domain" description="PAC" evidence="18">
    <location>
        <begin position="240"/>
        <end position="292"/>
    </location>
</feature>
<evidence type="ECO:0000256" key="6">
    <source>
        <dbReference type="ARBA" id="ARBA00022606"/>
    </source>
</evidence>
<evidence type="ECO:0000256" key="9">
    <source>
        <dbReference type="ARBA" id="ARBA00022679"/>
    </source>
</evidence>
<feature type="domain" description="PAS" evidence="17">
    <location>
        <begin position="19"/>
        <end position="68"/>
    </location>
</feature>
<comment type="catalytic activity">
    <reaction evidence="1">
        <text>ATP + protein L-histidine = ADP + protein N-phospho-L-histidine.</text>
        <dbReference type="EC" id="2.7.13.3"/>
    </reaction>
</comment>
<evidence type="ECO:0000256" key="1">
    <source>
        <dbReference type="ARBA" id="ARBA00000085"/>
    </source>
</evidence>
<dbReference type="InterPro" id="IPR011102">
    <property type="entry name" value="Sig_transdc_His_kinase_HWE"/>
</dbReference>
<evidence type="ECO:0000256" key="2">
    <source>
        <dbReference type="ARBA" id="ARBA00012438"/>
    </source>
</evidence>
<reference evidence="19 20" key="1">
    <citation type="submission" date="2016-11" db="EMBL/GenBank/DDBJ databases">
        <authorList>
            <person name="Varghese N."/>
            <person name="Submissions S."/>
        </authorList>
    </citation>
    <scope>NUCLEOTIDE SEQUENCE [LARGE SCALE GENOMIC DNA]</scope>
    <source>
        <strain evidence="19 20">DSM 21988</strain>
    </source>
</reference>
<dbReference type="Pfam" id="PF13426">
    <property type="entry name" value="PAS_9"/>
    <property type="match status" value="1"/>
</dbReference>
<dbReference type="Gene3D" id="3.30.450.20">
    <property type="entry name" value="PAS domain"/>
    <property type="match status" value="2"/>
</dbReference>
<organism evidence="19 20">
    <name type="scientific">Aureimonas altamirensis DSM 21988</name>
    <dbReference type="NCBI Taxonomy" id="1121026"/>
    <lineage>
        <taxon>Bacteria</taxon>
        <taxon>Pseudomonadati</taxon>
        <taxon>Pseudomonadota</taxon>
        <taxon>Alphaproteobacteria</taxon>
        <taxon>Hyphomicrobiales</taxon>
        <taxon>Aurantimonadaceae</taxon>
        <taxon>Aureimonas</taxon>
    </lineage>
</organism>
<evidence type="ECO:0000256" key="12">
    <source>
        <dbReference type="ARBA" id="ARBA00022777"/>
    </source>
</evidence>
<protein>
    <recommendedName>
        <fullName evidence="3">Blue-light-activated histidine kinase</fullName>
        <ecNumber evidence="2">2.7.13.3</ecNumber>
    </recommendedName>
</protein>
<dbReference type="CDD" id="cd00130">
    <property type="entry name" value="PAS"/>
    <property type="match status" value="2"/>
</dbReference>
<keyword evidence="7" id="KW-0285">Flavoprotein</keyword>
<evidence type="ECO:0000256" key="11">
    <source>
        <dbReference type="ARBA" id="ARBA00022741"/>
    </source>
</evidence>
<keyword evidence="14" id="KW-0157">Chromophore</keyword>
<keyword evidence="5" id="KW-0597">Phosphoprotein</keyword>
<evidence type="ECO:0000259" key="18">
    <source>
        <dbReference type="PROSITE" id="PS50113"/>
    </source>
</evidence>
<evidence type="ECO:0000313" key="19">
    <source>
        <dbReference type="EMBL" id="SHI59832.1"/>
    </source>
</evidence>
<keyword evidence="15" id="KW-0843">Virulence</keyword>
<sequence>MDRQEESRIEGEIHKASASTDPFAAAVRTTRMPMLITDPHQPDNPIIFVNDAFSKLTGYERHEILGRNCRFLQGTGTNADDVTRIRNAVARREAIEVDLLNYRKDGSSFWNRLLVSPVFDEDGNLTYFFASQFDVSPDRRRVSELQNAHGEMESEVERRMLDLMQSESRMRFILNAAGMGVWTLDLKSQRLVASRHCKANFGREGDEPFSYADLQDAIVPEDRDRWRETVEAAIASGDEFDIEYRIRTRSGETRWVEVRGQVSSDITDRATGMAGISLDITARKEAEEHRKLLARELNHRVKNSLATAQSVFAQSMRSAKTLEEAQEIAFGRMQALSMAQDLLTQDGFSAAQLEDVVTSAIKPFDGGAFRVGGPRVVLGARSVSAFALALHELATNASKYGALSTADGTIAIAWTLEDAADGPVLRFHWSEQGGPPVRKPERRGFGTRIIEGALSAEINGTASIDFQSGGIAFEAVAPLKDLTEDA</sequence>
<dbReference type="SMART" id="SM00086">
    <property type="entry name" value="PAC"/>
    <property type="match status" value="2"/>
</dbReference>
<dbReference type="SUPFAM" id="SSF55785">
    <property type="entry name" value="PYP-like sensor domain (PAS domain)"/>
    <property type="match status" value="2"/>
</dbReference>
<dbReference type="PANTHER" id="PTHR41523">
    <property type="entry name" value="TWO-COMPONENT SYSTEM SENSOR PROTEIN"/>
    <property type="match status" value="1"/>
</dbReference>
<keyword evidence="16" id="KW-0675">Receptor</keyword>
<proteinExistence type="predicted"/>
<evidence type="ECO:0000256" key="14">
    <source>
        <dbReference type="ARBA" id="ARBA00022991"/>
    </source>
</evidence>
<evidence type="ECO:0000256" key="7">
    <source>
        <dbReference type="ARBA" id="ARBA00022630"/>
    </source>
</evidence>
<dbReference type="InterPro" id="IPR036890">
    <property type="entry name" value="HATPase_C_sf"/>
</dbReference>
<keyword evidence="6" id="KW-0716">Sensory transduction</keyword>
<dbReference type="Pfam" id="PF08447">
    <property type="entry name" value="PAS_3"/>
    <property type="match status" value="1"/>
</dbReference>
<dbReference type="PROSITE" id="PS50112">
    <property type="entry name" value="PAS"/>
    <property type="match status" value="2"/>
</dbReference>
<keyword evidence="10" id="KW-0677">Repeat</keyword>
<keyword evidence="12" id="KW-0418">Kinase</keyword>
<dbReference type="InterPro" id="IPR013655">
    <property type="entry name" value="PAS_fold_3"/>
</dbReference>
<keyword evidence="13" id="KW-0067">ATP-binding</keyword>
<feature type="domain" description="PAC" evidence="18">
    <location>
        <begin position="93"/>
        <end position="147"/>
    </location>
</feature>
<gene>
    <name evidence="19" type="ORF">SAMN02745911_0620</name>
</gene>
<dbReference type="NCBIfam" id="TIGR00229">
    <property type="entry name" value="sensory_box"/>
    <property type="match status" value="2"/>
</dbReference>
<feature type="domain" description="PAS" evidence="17">
    <location>
        <begin position="166"/>
        <end position="237"/>
    </location>
</feature>
<keyword evidence="11" id="KW-0547">Nucleotide-binding</keyword>
<evidence type="ECO:0000313" key="20">
    <source>
        <dbReference type="Proteomes" id="UP000184290"/>
    </source>
</evidence>
<comment type="caution">
    <text evidence="19">The sequence shown here is derived from an EMBL/GenBank/DDBJ whole genome shotgun (WGS) entry which is preliminary data.</text>
</comment>
<dbReference type="EMBL" id="FQZC01000001">
    <property type="protein sequence ID" value="SHI59832.1"/>
    <property type="molecule type" value="Genomic_DNA"/>
</dbReference>
<name>A0ABY1I6Z0_9HYPH</name>
<evidence type="ECO:0000256" key="10">
    <source>
        <dbReference type="ARBA" id="ARBA00022737"/>
    </source>
</evidence>
<dbReference type="Pfam" id="PF07536">
    <property type="entry name" value="HWE_HK"/>
    <property type="match status" value="1"/>
</dbReference>
<dbReference type="PROSITE" id="PS50113">
    <property type="entry name" value="PAC"/>
    <property type="match status" value="2"/>
</dbReference>
<dbReference type="SMART" id="SM00911">
    <property type="entry name" value="HWE_HK"/>
    <property type="match status" value="1"/>
</dbReference>
<dbReference type="InterPro" id="IPR000700">
    <property type="entry name" value="PAS-assoc_C"/>
</dbReference>
<evidence type="ECO:0000256" key="13">
    <source>
        <dbReference type="ARBA" id="ARBA00022840"/>
    </source>
</evidence>
<dbReference type="RefSeq" id="WP_060601097.1">
    <property type="nucleotide sequence ID" value="NZ_FQZC01000001.1"/>
</dbReference>
<evidence type="ECO:0000256" key="15">
    <source>
        <dbReference type="ARBA" id="ARBA00023026"/>
    </source>
</evidence>
<dbReference type="SMART" id="SM00091">
    <property type="entry name" value="PAS"/>
    <property type="match status" value="2"/>
</dbReference>
<keyword evidence="20" id="KW-1185">Reference proteome</keyword>
<dbReference type="PANTHER" id="PTHR41523:SF7">
    <property type="entry name" value="HISTIDINE KINASE"/>
    <property type="match status" value="1"/>
</dbReference>
<dbReference type="Proteomes" id="UP000184290">
    <property type="component" value="Unassembled WGS sequence"/>
</dbReference>
<evidence type="ECO:0000256" key="8">
    <source>
        <dbReference type="ARBA" id="ARBA00022643"/>
    </source>
</evidence>
<dbReference type="InterPro" id="IPR035965">
    <property type="entry name" value="PAS-like_dom_sf"/>
</dbReference>
<dbReference type="InterPro" id="IPR001610">
    <property type="entry name" value="PAC"/>
</dbReference>
<keyword evidence="9" id="KW-0808">Transferase</keyword>
<evidence type="ECO:0000256" key="3">
    <source>
        <dbReference type="ARBA" id="ARBA00021740"/>
    </source>
</evidence>
<evidence type="ECO:0000256" key="16">
    <source>
        <dbReference type="ARBA" id="ARBA00023170"/>
    </source>
</evidence>
<evidence type="ECO:0000256" key="5">
    <source>
        <dbReference type="ARBA" id="ARBA00022553"/>
    </source>
</evidence>
<dbReference type="EC" id="2.7.13.3" evidence="2"/>
<dbReference type="InterPro" id="IPR000014">
    <property type="entry name" value="PAS"/>
</dbReference>
<evidence type="ECO:0000256" key="4">
    <source>
        <dbReference type="ARBA" id="ARBA00022543"/>
    </source>
</evidence>
<accession>A0ABY1I6Z0</accession>
<keyword evidence="8" id="KW-0288">FMN</keyword>